<evidence type="ECO:0000313" key="12">
    <source>
        <dbReference type="Proteomes" id="UP000321583"/>
    </source>
</evidence>
<evidence type="ECO:0000256" key="2">
    <source>
        <dbReference type="ARBA" id="ARBA00004370"/>
    </source>
</evidence>
<accession>A0A562D131</accession>
<evidence type="ECO:0000256" key="5">
    <source>
        <dbReference type="ARBA" id="ARBA00022679"/>
    </source>
</evidence>
<dbReference type="InterPro" id="IPR003594">
    <property type="entry name" value="HATPase_dom"/>
</dbReference>
<dbReference type="GO" id="GO:0000155">
    <property type="term" value="F:phosphorelay sensor kinase activity"/>
    <property type="evidence" value="ECO:0007669"/>
    <property type="project" value="InterPro"/>
</dbReference>
<feature type="non-terminal residue" evidence="11">
    <location>
        <position position="1"/>
    </location>
</feature>
<evidence type="ECO:0000256" key="6">
    <source>
        <dbReference type="ARBA" id="ARBA00022692"/>
    </source>
</evidence>
<dbReference type="InterPro" id="IPR003661">
    <property type="entry name" value="HisK_dim/P_dom"/>
</dbReference>
<feature type="domain" description="Histidine kinase" evidence="10">
    <location>
        <begin position="66"/>
        <end position="292"/>
    </location>
</feature>
<sequence>ALACGDGNDAPVEIARLAVGAAAASSAGEVRVPAPPLVPGAGAYSVLCLLDPEAGDAGRDRAALRHIAHDLRSPLTTMLTLIEERSARLHERPGNPAGEDLSFLEELRRQADYSLRLSRDFLQISRAERLDRGSFVPVNLEDVVAEAVDQMWLAAEQRSIRLVGPVGHVRDPWIQGNPAMLVRALANLLDNALKYSGPDTEVAAWVRRAEDGRLLLRVIDQGVGIDEADLPHLFDPFFQAGGAAGAMRGGANMGVGLGLAFVRCVVERHGGEISVASRVGHGTEVSIFLPAG</sequence>
<dbReference type="SUPFAM" id="SSF47384">
    <property type="entry name" value="Homodimeric domain of signal transducing histidine kinase"/>
    <property type="match status" value="1"/>
</dbReference>
<evidence type="ECO:0000256" key="9">
    <source>
        <dbReference type="ARBA" id="ARBA00023136"/>
    </source>
</evidence>
<dbReference type="Gene3D" id="1.10.287.130">
    <property type="match status" value="1"/>
</dbReference>
<organism evidence="11 12">
    <name type="scientific">Pseudoxanthomonas taiwanensis J19</name>
    <dbReference type="NCBI Taxonomy" id="935569"/>
    <lineage>
        <taxon>Bacteria</taxon>
        <taxon>Pseudomonadati</taxon>
        <taxon>Pseudomonadota</taxon>
        <taxon>Gammaproteobacteria</taxon>
        <taxon>Lysobacterales</taxon>
        <taxon>Lysobacteraceae</taxon>
        <taxon>Pseudoxanthomonas</taxon>
    </lineage>
</organism>
<dbReference type="Pfam" id="PF00512">
    <property type="entry name" value="HisKA"/>
    <property type="match status" value="1"/>
</dbReference>
<evidence type="ECO:0000259" key="10">
    <source>
        <dbReference type="PROSITE" id="PS50109"/>
    </source>
</evidence>
<dbReference type="InterPro" id="IPR050428">
    <property type="entry name" value="TCS_sensor_his_kinase"/>
</dbReference>
<dbReference type="Gene3D" id="3.30.565.10">
    <property type="entry name" value="Histidine kinase-like ATPase, C-terminal domain"/>
    <property type="match status" value="1"/>
</dbReference>
<proteinExistence type="predicted"/>
<dbReference type="InterPro" id="IPR005467">
    <property type="entry name" value="His_kinase_dom"/>
</dbReference>
<dbReference type="RefSeq" id="WP_147209256.1">
    <property type="nucleotide sequence ID" value="NZ_VLJS01000114.1"/>
</dbReference>
<evidence type="ECO:0000256" key="1">
    <source>
        <dbReference type="ARBA" id="ARBA00000085"/>
    </source>
</evidence>
<evidence type="ECO:0000313" key="11">
    <source>
        <dbReference type="EMBL" id="TWH03413.1"/>
    </source>
</evidence>
<keyword evidence="12" id="KW-1185">Reference proteome</keyword>
<dbReference type="EC" id="2.7.13.3" evidence="3"/>
<dbReference type="InterPro" id="IPR004358">
    <property type="entry name" value="Sig_transdc_His_kin-like_C"/>
</dbReference>
<keyword evidence="8" id="KW-1133">Transmembrane helix</keyword>
<dbReference type="SMART" id="SM00388">
    <property type="entry name" value="HisKA"/>
    <property type="match status" value="1"/>
</dbReference>
<dbReference type="SMART" id="SM00387">
    <property type="entry name" value="HATPase_c"/>
    <property type="match status" value="1"/>
</dbReference>
<dbReference type="CDD" id="cd00075">
    <property type="entry name" value="HATPase"/>
    <property type="match status" value="1"/>
</dbReference>
<dbReference type="EMBL" id="VLJS01000114">
    <property type="protein sequence ID" value="TWH03413.1"/>
    <property type="molecule type" value="Genomic_DNA"/>
</dbReference>
<keyword evidence="5" id="KW-0808">Transferase</keyword>
<evidence type="ECO:0000256" key="8">
    <source>
        <dbReference type="ARBA" id="ARBA00022989"/>
    </source>
</evidence>
<reference evidence="11 12" key="1">
    <citation type="submission" date="2019-07" db="EMBL/GenBank/DDBJ databases">
        <title>Genome sequencing of lignin-degrading bacterial isolates.</title>
        <authorList>
            <person name="Gladden J."/>
        </authorList>
    </citation>
    <scope>NUCLEOTIDE SEQUENCE [LARGE SCALE GENOMIC DNA]</scope>
    <source>
        <strain evidence="11 12">J19</strain>
    </source>
</reference>
<comment type="subcellular location">
    <subcellularLocation>
        <location evidence="2">Membrane</location>
    </subcellularLocation>
</comment>
<comment type="catalytic activity">
    <reaction evidence="1">
        <text>ATP + protein L-histidine = ADP + protein N-phospho-L-histidine.</text>
        <dbReference type="EC" id="2.7.13.3"/>
    </reaction>
</comment>
<dbReference type="InterPro" id="IPR036097">
    <property type="entry name" value="HisK_dim/P_sf"/>
</dbReference>
<dbReference type="Pfam" id="PF02518">
    <property type="entry name" value="HATPase_c"/>
    <property type="match status" value="1"/>
</dbReference>
<keyword evidence="6" id="KW-0812">Transmembrane</keyword>
<dbReference type="CDD" id="cd00082">
    <property type="entry name" value="HisKA"/>
    <property type="match status" value="1"/>
</dbReference>
<dbReference type="PANTHER" id="PTHR45436">
    <property type="entry name" value="SENSOR HISTIDINE KINASE YKOH"/>
    <property type="match status" value="1"/>
</dbReference>
<dbReference type="OrthoDB" id="9804645at2"/>
<evidence type="ECO:0000256" key="4">
    <source>
        <dbReference type="ARBA" id="ARBA00022553"/>
    </source>
</evidence>
<evidence type="ECO:0000256" key="3">
    <source>
        <dbReference type="ARBA" id="ARBA00012438"/>
    </source>
</evidence>
<protein>
    <recommendedName>
        <fullName evidence="3">histidine kinase</fullName>
        <ecNumber evidence="3">2.7.13.3</ecNumber>
    </recommendedName>
</protein>
<keyword evidence="9" id="KW-0472">Membrane</keyword>
<dbReference type="Proteomes" id="UP000321583">
    <property type="component" value="Unassembled WGS sequence"/>
</dbReference>
<dbReference type="PRINTS" id="PR00344">
    <property type="entry name" value="BCTRLSENSOR"/>
</dbReference>
<dbReference type="GO" id="GO:0016020">
    <property type="term" value="C:membrane"/>
    <property type="evidence" value="ECO:0007669"/>
    <property type="project" value="UniProtKB-SubCell"/>
</dbReference>
<dbReference type="InterPro" id="IPR036890">
    <property type="entry name" value="HATPase_C_sf"/>
</dbReference>
<name>A0A562D131_9GAMM</name>
<dbReference type="AlphaFoldDB" id="A0A562D131"/>
<keyword evidence="7 11" id="KW-0418">Kinase</keyword>
<gene>
    <name evidence="11" type="ORF">L613_008000000170</name>
</gene>
<dbReference type="PROSITE" id="PS50109">
    <property type="entry name" value="HIS_KIN"/>
    <property type="match status" value="1"/>
</dbReference>
<dbReference type="PANTHER" id="PTHR45436:SF5">
    <property type="entry name" value="SENSOR HISTIDINE KINASE TRCS"/>
    <property type="match status" value="1"/>
</dbReference>
<evidence type="ECO:0000256" key="7">
    <source>
        <dbReference type="ARBA" id="ARBA00022777"/>
    </source>
</evidence>
<dbReference type="SUPFAM" id="SSF55874">
    <property type="entry name" value="ATPase domain of HSP90 chaperone/DNA topoisomerase II/histidine kinase"/>
    <property type="match status" value="1"/>
</dbReference>
<keyword evidence="4" id="KW-0597">Phosphoprotein</keyword>
<comment type="caution">
    <text evidence="11">The sequence shown here is derived from an EMBL/GenBank/DDBJ whole genome shotgun (WGS) entry which is preliminary data.</text>
</comment>